<proteinExistence type="predicted"/>
<gene>
    <name evidence="1" type="ORF">AB205_0175740</name>
</gene>
<name>A0A2G9QGL5_AQUCT</name>
<keyword evidence="2" id="KW-1185">Reference proteome</keyword>
<dbReference type="EMBL" id="KV987889">
    <property type="protein sequence ID" value="PIO14778.1"/>
    <property type="molecule type" value="Genomic_DNA"/>
</dbReference>
<organism evidence="1 2">
    <name type="scientific">Aquarana catesbeiana</name>
    <name type="common">American bullfrog</name>
    <name type="synonym">Rana catesbeiana</name>
    <dbReference type="NCBI Taxonomy" id="8400"/>
    <lineage>
        <taxon>Eukaryota</taxon>
        <taxon>Metazoa</taxon>
        <taxon>Chordata</taxon>
        <taxon>Craniata</taxon>
        <taxon>Vertebrata</taxon>
        <taxon>Euteleostomi</taxon>
        <taxon>Amphibia</taxon>
        <taxon>Batrachia</taxon>
        <taxon>Anura</taxon>
        <taxon>Neobatrachia</taxon>
        <taxon>Ranoidea</taxon>
        <taxon>Ranidae</taxon>
        <taxon>Aquarana</taxon>
    </lineage>
</organism>
<evidence type="ECO:0000313" key="2">
    <source>
        <dbReference type="Proteomes" id="UP000228934"/>
    </source>
</evidence>
<accession>A0A2G9QGL5</accession>
<reference evidence="2" key="1">
    <citation type="journal article" date="2017" name="Nat. Commun.">
        <title>The North American bullfrog draft genome provides insight into hormonal regulation of long noncoding RNA.</title>
        <authorList>
            <person name="Hammond S.A."/>
            <person name="Warren R.L."/>
            <person name="Vandervalk B.P."/>
            <person name="Kucuk E."/>
            <person name="Khan H."/>
            <person name="Gibb E.A."/>
            <person name="Pandoh P."/>
            <person name="Kirk H."/>
            <person name="Zhao Y."/>
            <person name="Jones M."/>
            <person name="Mungall A.J."/>
            <person name="Coope R."/>
            <person name="Pleasance S."/>
            <person name="Moore R.A."/>
            <person name="Holt R.A."/>
            <person name="Round J.M."/>
            <person name="Ohora S."/>
            <person name="Walle B.V."/>
            <person name="Veldhoen N."/>
            <person name="Helbing C.C."/>
            <person name="Birol I."/>
        </authorList>
    </citation>
    <scope>NUCLEOTIDE SEQUENCE [LARGE SCALE GENOMIC DNA]</scope>
</reference>
<evidence type="ECO:0000313" key="1">
    <source>
        <dbReference type="EMBL" id="PIO14778.1"/>
    </source>
</evidence>
<sequence length="41" mass="4717">MLCLNDQSVSPLYSRWFGCEVTGSGLTSWSRYPDCHPWEAH</sequence>
<dbReference type="Proteomes" id="UP000228934">
    <property type="component" value="Unassembled WGS sequence"/>
</dbReference>
<dbReference type="AlphaFoldDB" id="A0A2G9QGL5"/>
<protein>
    <submittedName>
        <fullName evidence="1">Uncharacterized protein</fullName>
    </submittedName>
</protein>